<keyword evidence="3" id="KW-0731">Sigma factor</keyword>
<evidence type="ECO:0000259" key="7">
    <source>
        <dbReference type="Pfam" id="PF08281"/>
    </source>
</evidence>
<evidence type="ECO:0000256" key="2">
    <source>
        <dbReference type="ARBA" id="ARBA00023015"/>
    </source>
</evidence>
<dbReference type="Pfam" id="PF08281">
    <property type="entry name" value="Sigma70_r4_2"/>
    <property type="match status" value="1"/>
</dbReference>
<reference evidence="8 9" key="1">
    <citation type="submission" date="2021-07" db="EMBL/GenBank/DDBJ databases">
        <title>Paenibacillus radiodurans sp. nov., isolated from the southeastern edge of Tengger Desert.</title>
        <authorList>
            <person name="Zhang G."/>
        </authorList>
    </citation>
    <scope>NUCLEOTIDE SEQUENCE [LARGE SCALE GENOMIC DNA]</scope>
    <source>
        <strain evidence="8 9">CCM 7311</strain>
    </source>
</reference>
<proteinExistence type="inferred from homology"/>
<dbReference type="SUPFAM" id="SSF88946">
    <property type="entry name" value="Sigma2 domain of RNA polymerase sigma factors"/>
    <property type="match status" value="1"/>
</dbReference>
<dbReference type="NCBIfam" id="TIGR02937">
    <property type="entry name" value="sigma70-ECF"/>
    <property type="match status" value="1"/>
</dbReference>
<name>A0ABS7BX52_9BACL</name>
<dbReference type="InterPro" id="IPR036388">
    <property type="entry name" value="WH-like_DNA-bd_sf"/>
</dbReference>
<evidence type="ECO:0000256" key="1">
    <source>
        <dbReference type="ARBA" id="ARBA00010641"/>
    </source>
</evidence>
<dbReference type="InterPro" id="IPR013324">
    <property type="entry name" value="RNA_pol_sigma_r3/r4-like"/>
</dbReference>
<organism evidence="8 9">
    <name type="scientific">Paenibacillus sepulcri</name>
    <dbReference type="NCBI Taxonomy" id="359917"/>
    <lineage>
        <taxon>Bacteria</taxon>
        <taxon>Bacillati</taxon>
        <taxon>Bacillota</taxon>
        <taxon>Bacilli</taxon>
        <taxon>Bacillales</taxon>
        <taxon>Paenibacillaceae</taxon>
        <taxon>Paenibacillus</taxon>
    </lineage>
</organism>
<evidence type="ECO:0000256" key="3">
    <source>
        <dbReference type="ARBA" id="ARBA00023082"/>
    </source>
</evidence>
<accession>A0ABS7BX52</accession>
<comment type="similarity">
    <text evidence="1">Belongs to the sigma-70 factor family. ECF subfamily.</text>
</comment>
<evidence type="ECO:0000259" key="6">
    <source>
        <dbReference type="Pfam" id="PF04542"/>
    </source>
</evidence>
<evidence type="ECO:0000313" key="9">
    <source>
        <dbReference type="Proteomes" id="UP001519887"/>
    </source>
</evidence>
<keyword evidence="9" id="KW-1185">Reference proteome</keyword>
<dbReference type="InterPro" id="IPR014284">
    <property type="entry name" value="RNA_pol_sigma-70_dom"/>
</dbReference>
<dbReference type="PANTHER" id="PTHR43133">
    <property type="entry name" value="RNA POLYMERASE ECF-TYPE SIGMA FACTO"/>
    <property type="match status" value="1"/>
</dbReference>
<dbReference type="Proteomes" id="UP001519887">
    <property type="component" value="Unassembled WGS sequence"/>
</dbReference>
<dbReference type="RefSeq" id="WP_210046853.1">
    <property type="nucleotide sequence ID" value="NZ_JBHLVU010000020.1"/>
</dbReference>
<gene>
    <name evidence="8" type="ORF">K0U00_04110</name>
</gene>
<dbReference type="InterPro" id="IPR013249">
    <property type="entry name" value="RNA_pol_sigma70_r4_t2"/>
</dbReference>
<protein>
    <submittedName>
        <fullName evidence="8">RNA polymerase sigma factor</fullName>
    </submittedName>
</protein>
<evidence type="ECO:0000256" key="5">
    <source>
        <dbReference type="ARBA" id="ARBA00023163"/>
    </source>
</evidence>
<evidence type="ECO:0000313" key="8">
    <source>
        <dbReference type="EMBL" id="MBW7453217.1"/>
    </source>
</evidence>
<dbReference type="Gene3D" id="1.10.10.10">
    <property type="entry name" value="Winged helix-like DNA-binding domain superfamily/Winged helix DNA-binding domain"/>
    <property type="match status" value="1"/>
</dbReference>
<sequence length="231" mass="26334">MAISDLDLTQIKQKINRYCLKITQNQWEAEDLSQEVLIKIFHAVEAVPPRTVTNAYLYRIANNAWKDKMKMDRHRVQTTDAALIDTAVHDGELSTRELLEALADRISPRAMVILLLMDVFDFTAKETAEFLSSTEGTIQVTLGRVRTKLKKLALLAEMDMKPGAHDRNSHAGLLDLDSLVEAFKRRDPEAICKSYLGLVRQRVRISKLSWIEGKLAFYIEDSDGNRFLVTE</sequence>
<keyword evidence="4" id="KW-0238">DNA-binding</keyword>
<evidence type="ECO:0000256" key="4">
    <source>
        <dbReference type="ARBA" id="ARBA00023125"/>
    </source>
</evidence>
<comment type="caution">
    <text evidence="8">The sequence shown here is derived from an EMBL/GenBank/DDBJ whole genome shotgun (WGS) entry which is preliminary data.</text>
</comment>
<dbReference type="Pfam" id="PF04542">
    <property type="entry name" value="Sigma70_r2"/>
    <property type="match status" value="1"/>
</dbReference>
<dbReference type="PANTHER" id="PTHR43133:SF8">
    <property type="entry name" value="RNA POLYMERASE SIGMA FACTOR HI_1459-RELATED"/>
    <property type="match status" value="1"/>
</dbReference>
<dbReference type="InterPro" id="IPR039425">
    <property type="entry name" value="RNA_pol_sigma-70-like"/>
</dbReference>
<dbReference type="InterPro" id="IPR013325">
    <property type="entry name" value="RNA_pol_sigma_r2"/>
</dbReference>
<dbReference type="EMBL" id="JAHZIK010000052">
    <property type="protein sequence ID" value="MBW7453217.1"/>
    <property type="molecule type" value="Genomic_DNA"/>
</dbReference>
<feature type="domain" description="RNA polymerase sigma factor 70 region 4 type 2" evidence="7">
    <location>
        <begin position="97"/>
        <end position="149"/>
    </location>
</feature>
<keyword evidence="2" id="KW-0805">Transcription regulation</keyword>
<dbReference type="InterPro" id="IPR007627">
    <property type="entry name" value="RNA_pol_sigma70_r2"/>
</dbReference>
<keyword evidence="5" id="KW-0804">Transcription</keyword>
<dbReference type="Gene3D" id="1.10.1740.10">
    <property type="match status" value="1"/>
</dbReference>
<feature type="domain" description="RNA polymerase sigma-70 region 2" evidence="6">
    <location>
        <begin position="12"/>
        <end position="70"/>
    </location>
</feature>
<dbReference type="SUPFAM" id="SSF88659">
    <property type="entry name" value="Sigma3 and sigma4 domains of RNA polymerase sigma factors"/>
    <property type="match status" value="1"/>
</dbReference>